<keyword evidence="8 9" id="KW-0472">Membrane</keyword>
<comment type="caution">
    <text evidence="9">Lacks conserved residue(s) required for the propagation of feature annotation.</text>
</comment>
<feature type="transmembrane region" description="Helical" evidence="9">
    <location>
        <begin position="368"/>
        <end position="388"/>
    </location>
</feature>
<keyword evidence="5 9" id="KW-1003">Cell membrane</keyword>
<dbReference type="NCBIfam" id="TIGR00974">
    <property type="entry name" value="3a0107s02c"/>
    <property type="match status" value="1"/>
</dbReference>
<evidence type="ECO:0000256" key="5">
    <source>
        <dbReference type="ARBA" id="ARBA00022475"/>
    </source>
</evidence>
<evidence type="ECO:0000256" key="10">
    <source>
        <dbReference type="SAM" id="Coils"/>
    </source>
</evidence>
<dbReference type="PANTHER" id="PTHR43470">
    <property type="entry name" value="PHOSPHATE TRANSPORT SYSTEM PERMEASE PROTEIN PSTA-RELATED"/>
    <property type="match status" value="1"/>
</dbReference>
<dbReference type="CDD" id="cd06261">
    <property type="entry name" value="TM_PBP2"/>
    <property type="match status" value="1"/>
</dbReference>
<evidence type="ECO:0000313" key="13">
    <source>
        <dbReference type="Proteomes" id="UP001597314"/>
    </source>
</evidence>
<reference evidence="13" key="1">
    <citation type="journal article" date="2019" name="Int. J. Syst. Evol. Microbiol.">
        <title>The Global Catalogue of Microorganisms (GCM) 10K type strain sequencing project: providing services to taxonomists for standard genome sequencing and annotation.</title>
        <authorList>
            <consortium name="The Broad Institute Genomics Platform"/>
            <consortium name="The Broad Institute Genome Sequencing Center for Infectious Disease"/>
            <person name="Wu L."/>
            <person name="Ma J."/>
        </authorList>
    </citation>
    <scope>NUCLEOTIDE SEQUENCE [LARGE SCALE GENOMIC DNA]</scope>
    <source>
        <strain evidence="13">CGMCC 1.6774</strain>
    </source>
</reference>
<protein>
    <recommendedName>
        <fullName evidence="3 9">Phosphate transport system permease protein PstA</fullName>
    </recommendedName>
</protein>
<evidence type="ECO:0000256" key="2">
    <source>
        <dbReference type="ARBA" id="ARBA00007069"/>
    </source>
</evidence>
<accession>A0ABW5AQQ9</accession>
<gene>
    <name evidence="12" type="primary">pstA</name>
    <name evidence="12" type="ORF">ACFSOX_20435</name>
</gene>
<keyword evidence="6 9" id="KW-0812">Transmembrane</keyword>
<evidence type="ECO:0000256" key="9">
    <source>
        <dbReference type="RuleBase" id="RU363043"/>
    </source>
</evidence>
<proteinExistence type="inferred from homology"/>
<evidence type="ECO:0000256" key="6">
    <source>
        <dbReference type="ARBA" id="ARBA00022692"/>
    </source>
</evidence>
<keyword evidence="10" id="KW-0175">Coiled coil</keyword>
<feature type="domain" description="ABC transmembrane type-1" evidence="11">
    <location>
        <begin position="178"/>
        <end position="384"/>
    </location>
</feature>
<dbReference type="InterPro" id="IPR000515">
    <property type="entry name" value="MetI-like"/>
</dbReference>
<evidence type="ECO:0000256" key="4">
    <source>
        <dbReference type="ARBA" id="ARBA00022448"/>
    </source>
</evidence>
<keyword evidence="4" id="KW-0813">Transport</keyword>
<dbReference type="SUPFAM" id="SSF161098">
    <property type="entry name" value="MetI-like"/>
    <property type="match status" value="1"/>
</dbReference>
<comment type="similarity">
    <text evidence="2 9">Belongs to the binding-protein-dependent transport system permease family. CysTW subfamily.</text>
</comment>
<dbReference type="InterPro" id="IPR005672">
    <property type="entry name" value="Phosphate_PstA"/>
</dbReference>
<evidence type="ECO:0000256" key="8">
    <source>
        <dbReference type="ARBA" id="ARBA00023136"/>
    </source>
</evidence>
<evidence type="ECO:0000256" key="1">
    <source>
        <dbReference type="ARBA" id="ARBA00004651"/>
    </source>
</evidence>
<comment type="caution">
    <text evidence="12">The sequence shown here is derived from an EMBL/GenBank/DDBJ whole genome shotgun (WGS) entry which is preliminary data.</text>
</comment>
<organism evidence="12 13">
    <name type="scientific">Rhodoplanes azumiensis</name>
    <dbReference type="NCBI Taxonomy" id="1897628"/>
    <lineage>
        <taxon>Bacteria</taxon>
        <taxon>Pseudomonadati</taxon>
        <taxon>Pseudomonadota</taxon>
        <taxon>Alphaproteobacteria</taxon>
        <taxon>Hyphomicrobiales</taxon>
        <taxon>Nitrobacteraceae</taxon>
        <taxon>Rhodoplanes</taxon>
    </lineage>
</organism>
<keyword evidence="13" id="KW-1185">Reference proteome</keyword>
<name>A0ABW5AQQ9_9BRAD</name>
<feature type="transmembrane region" description="Helical" evidence="9">
    <location>
        <begin position="293"/>
        <end position="313"/>
    </location>
</feature>
<dbReference type="Proteomes" id="UP001597314">
    <property type="component" value="Unassembled WGS sequence"/>
</dbReference>
<feature type="transmembrane region" description="Helical" evidence="9">
    <location>
        <begin position="223"/>
        <end position="245"/>
    </location>
</feature>
<dbReference type="InterPro" id="IPR035906">
    <property type="entry name" value="MetI-like_sf"/>
</dbReference>
<feature type="transmembrane region" description="Helical" evidence="9">
    <location>
        <begin position="252"/>
        <end position="273"/>
    </location>
</feature>
<evidence type="ECO:0000259" key="11">
    <source>
        <dbReference type="PROSITE" id="PS50928"/>
    </source>
</evidence>
<evidence type="ECO:0000313" key="12">
    <source>
        <dbReference type="EMBL" id="MFD2184530.1"/>
    </source>
</evidence>
<comment type="subcellular location">
    <subcellularLocation>
        <location evidence="9">Cell inner membrane</location>
        <topology evidence="9">Multi-pass membrane protein</topology>
    </subcellularLocation>
    <subcellularLocation>
        <location evidence="1">Cell membrane</location>
        <topology evidence="1">Multi-pass membrane protein</topology>
    </subcellularLocation>
</comment>
<dbReference type="Pfam" id="PF00528">
    <property type="entry name" value="BPD_transp_1"/>
    <property type="match status" value="1"/>
</dbReference>
<dbReference type="EMBL" id="JBHUIW010000029">
    <property type="protein sequence ID" value="MFD2184530.1"/>
    <property type="molecule type" value="Genomic_DNA"/>
</dbReference>
<dbReference type="Gene3D" id="1.10.3720.10">
    <property type="entry name" value="MetI-like"/>
    <property type="match status" value="1"/>
</dbReference>
<evidence type="ECO:0000256" key="3">
    <source>
        <dbReference type="ARBA" id="ARBA00016864"/>
    </source>
</evidence>
<dbReference type="PROSITE" id="PS50928">
    <property type="entry name" value="ABC_TM1"/>
    <property type="match status" value="1"/>
</dbReference>
<sequence>MRTIVQSIEGSRAAAERDLAAARAAGDAAKAAAAERRVAAATEEATSLSARMTELSDTAAALQARFEATTAEEPLGVTVPSLLVAVDGGLVKLTRIGARDAAGEVLLPLASGGATAKPGDWQLVTYLTPATNRKVSDQEIAWLEALRDRGMVENRFNTLFFTAGDSREPELAGIRGALVGTSLTLLVTLVLCLPIGVAAAIYLEEFAPKNRLTELIEVNINNLAAVPSIVFGLLGLAVFLSFFGLPRSAPLVGGLVLALLVLPTIIIASRAAIKAVPPSIKEAALGVGASHQQAVFHHVLPLAMPGIMTGTIIGMAHALGETAPLLMIGMVAFIVEPATSITDAATVLPVQIYLWSDLPEIAFQAKTAAAIMVLLVFLFVMNGAAIVLRKRFERRW</sequence>
<feature type="coiled-coil region" evidence="10">
    <location>
        <begin position="31"/>
        <end position="72"/>
    </location>
</feature>
<feature type="transmembrane region" description="Helical" evidence="9">
    <location>
        <begin position="177"/>
        <end position="203"/>
    </location>
</feature>
<dbReference type="PANTHER" id="PTHR43470:SF5">
    <property type="entry name" value="PHOSPHATE TRANSPORT SYSTEM PERMEASE PROTEIN PSTA"/>
    <property type="match status" value="1"/>
</dbReference>
<evidence type="ECO:0000256" key="7">
    <source>
        <dbReference type="ARBA" id="ARBA00022989"/>
    </source>
</evidence>
<keyword evidence="7 9" id="KW-1133">Transmembrane helix</keyword>